<name>A0A059FYI7_9PROT</name>
<dbReference type="EMBL" id="ARYI01000002">
    <property type="protein sequence ID" value="KCZ95671.1"/>
    <property type="molecule type" value="Genomic_DNA"/>
</dbReference>
<evidence type="ECO:0000259" key="9">
    <source>
        <dbReference type="Pfam" id="PF00924"/>
    </source>
</evidence>
<dbReference type="Proteomes" id="UP000025061">
    <property type="component" value="Unassembled WGS sequence"/>
</dbReference>
<dbReference type="PROSITE" id="PS01246">
    <property type="entry name" value="UPF0003"/>
    <property type="match status" value="1"/>
</dbReference>
<dbReference type="PATRIC" id="fig|1280951.3.peg.572"/>
<organism evidence="11 12">
    <name type="scientific">Hyphomonas hirschiana VP5</name>
    <dbReference type="NCBI Taxonomy" id="1280951"/>
    <lineage>
        <taxon>Bacteria</taxon>
        <taxon>Pseudomonadati</taxon>
        <taxon>Pseudomonadota</taxon>
        <taxon>Alphaproteobacteria</taxon>
        <taxon>Hyphomonadales</taxon>
        <taxon>Hyphomonadaceae</taxon>
        <taxon>Hyphomonas</taxon>
    </lineage>
</organism>
<keyword evidence="5 8" id="KW-1133">Transmembrane helix</keyword>
<sequence>MMAAPPVMSELETWWERNAPRWASDATDYIGSIWNEGAYGLTFGQIIMVVLIMGVAILIRGLFARTLVVWVTRWAAGSTTQIDDALVKAIATPLKIIPVVAGIYASIQVLDVDPAVELYASRIIQSVVTLTIFWSLSRATRMLEYVMSDVKRSLSGPAVDWMIKALQFILVALGLGAVAQQWGIAVAPLLAGLGVFGIAVGLGAQDLFRNLISGLLIIGEKRFVPGEWILVDDVVEGTVVRINFRSTLVRRFDQSPVYVPNSKLADAAVTNFTRMTHRRIKWAVGVEYSTTVEQLKAIRQEIEDWLMQDDRIAKPPEVALFVRVDAFNASSIDLLIYTFTKTTNWGEWLKIKEEFAYIVMDIIERNGAAFAFPSQTIYMDQSDPPEIMAPPDDKAPVKRVPGPDNRKVGAQGSTSDEASSDSERGEGEE</sequence>
<feature type="domain" description="Mechanosensitive ion channel MscS C-terminal" evidence="10">
    <location>
        <begin position="280"/>
        <end position="370"/>
    </location>
</feature>
<evidence type="ECO:0000256" key="8">
    <source>
        <dbReference type="SAM" id="Phobius"/>
    </source>
</evidence>
<feature type="domain" description="Mechanosensitive ion channel MscS" evidence="9">
    <location>
        <begin position="206"/>
        <end position="274"/>
    </location>
</feature>
<dbReference type="InterPro" id="IPR006686">
    <property type="entry name" value="MscS_channel_CS"/>
</dbReference>
<gene>
    <name evidence="11" type="ORF">HHI_02832</name>
</gene>
<feature type="transmembrane region" description="Helical" evidence="8">
    <location>
        <begin position="43"/>
        <end position="64"/>
    </location>
</feature>
<keyword evidence="3" id="KW-1003">Cell membrane</keyword>
<keyword evidence="4 8" id="KW-0812">Transmembrane</keyword>
<reference evidence="11 12" key="1">
    <citation type="submission" date="2013-04" db="EMBL/GenBank/DDBJ databases">
        <title>Hyphomonas hirschiana VP5 Genome Sequencing.</title>
        <authorList>
            <person name="Lai Q."/>
            <person name="Shao Z."/>
        </authorList>
    </citation>
    <scope>NUCLEOTIDE SEQUENCE [LARGE SCALE GENOMIC DNA]</scope>
    <source>
        <strain evidence="11 12">VP5</strain>
    </source>
</reference>
<feature type="transmembrane region" description="Helical" evidence="8">
    <location>
        <begin position="158"/>
        <end position="178"/>
    </location>
</feature>
<dbReference type="OrthoDB" id="9814206at2"/>
<evidence type="ECO:0000256" key="3">
    <source>
        <dbReference type="ARBA" id="ARBA00022475"/>
    </source>
</evidence>
<feature type="transmembrane region" description="Helical" evidence="8">
    <location>
        <begin position="85"/>
        <end position="107"/>
    </location>
</feature>
<keyword evidence="12" id="KW-1185">Reference proteome</keyword>
<dbReference type="InterPro" id="IPR006685">
    <property type="entry name" value="MscS_channel_2nd"/>
</dbReference>
<dbReference type="Gene3D" id="2.30.30.60">
    <property type="match status" value="1"/>
</dbReference>
<keyword evidence="6 8" id="KW-0472">Membrane</keyword>
<feature type="transmembrane region" description="Helical" evidence="8">
    <location>
        <begin position="184"/>
        <end position="204"/>
    </location>
</feature>
<dbReference type="SUPFAM" id="SSF82689">
    <property type="entry name" value="Mechanosensitive channel protein MscS (YggB), C-terminal domain"/>
    <property type="match status" value="1"/>
</dbReference>
<dbReference type="Pfam" id="PF00924">
    <property type="entry name" value="MS_channel_2nd"/>
    <property type="match status" value="1"/>
</dbReference>
<evidence type="ECO:0000259" key="10">
    <source>
        <dbReference type="Pfam" id="PF21082"/>
    </source>
</evidence>
<dbReference type="SUPFAM" id="SSF82861">
    <property type="entry name" value="Mechanosensitive channel protein MscS (YggB), transmembrane region"/>
    <property type="match status" value="1"/>
</dbReference>
<proteinExistence type="inferred from homology"/>
<dbReference type="PANTHER" id="PTHR43634:SF2">
    <property type="entry name" value="LOW CONDUCTANCE MECHANOSENSITIVE CHANNEL YNAI"/>
    <property type="match status" value="1"/>
</dbReference>
<dbReference type="Gene3D" id="1.10.287.1260">
    <property type="match status" value="1"/>
</dbReference>
<dbReference type="InterPro" id="IPR049278">
    <property type="entry name" value="MS_channel_C"/>
</dbReference>
<evidence type="ECO:0000256" key="5">
    <source>
        <dbReference type="ARBA" id="ARBA00022989"/>
    </source>
</evidence>
<dbReference type="GO" id="GO:0008381">
    <property type="term" value="F:mechanosensitive monoatomic ion channel activity"/>
    <property type="evidence" value="ECO:0007669"/>
    <property type="project" value="UniProtKB-ARBA"/>
</dbReference>
<dbReference type="SUPFAM" id="SSF50182">
    <property type="entry name" value="Sm-like ribonucleoproteins"/>
    <property type="match status" value="1"/>
</dbReference>
<evidence type="ECO:0000256" key="2">
    <source>
        <dbReference type="ARBA" id="ARBA00008017"/>
    </source>
</evidence>
<dbReference type="InterPro" id="IPR023408">
    <property type="entry name" value="MscS_beta-dom_sf"/>
</dbReference>
<dbReference type="InterPro" id="IPR010920">
    <property type="entry name" value="LSM_dom_sf"/>
</dbReference>
<evidence type="ECO:0000256" key="6">
    <source>
        <dbReference type="ARBA" id="ARBA00023136"/>
    </source>
</evidence>
<dbReference type="PANTHER" id="PTHR43634">
    <property type="entry name" value="OW CONDUCTANCE MECHANOSENSITIVE CHANNEL"/>
    <property type="match status" value="1"/>
</dbReference>
<evidence type="ECO:0000256" key="4">
    <source>
        <dbReference type="ARBA" id="ARBA00022692"/>
    </source>
</evidence>
<protein>
    <submittedName>
        <fullName evidence="11">Small conductance mechanosensitive ion channel (MscS) family protein</fullName>
    </submittedName>
</protein>
<comment type="similarity">
    <text evidence="2">Belongs to the MscS (TC 1.A.23) family.</text>
</comment>
<comment type="subcellular location">
    <subcellularLocation>
        <location evidence="1">Cell membrane</location>
        <topology evidence="1">Multi-pass membrane protein</topology>
    </subcellularLocation>
</comment>
<feature type="region of interest" description="Disordered" evidence="7">
    <location>
        <begin position="381"/>
        <end position="429"/>
    </location>
</feature>
<dbReference type="InterPro" id="IPR011014">
    <property type="entry name" value="MscS_channel_TM-2"/>
</dbReference>
<evidence type="ECO:0000256" key="7">
    <source>
        <dbReference type="SAM" id="MobiDB-lite"/>
    </source>
</evidence>
<dbReference type="Gene3D" id="3.30.70.100">
    <property type="match status" value="1"/>
</dbReference>
<accession>A0A059FYI7</accession>
<comment type="caution">
    <text evidence="11">The sequence shown here is derived from an EMBL/GenBank/DDBJ whole genome shotgun (WGS) entry which is preliminary data.</text>
</comment>
<dbReference type="AlphaFoldDB" id="A0A059FYI7"/>
<dbReference type="Pfam" id="PF21082">
    <property type="entry name" value="MS_channel_3rd"/>
    <property type="match status" value="1"/>
</dbReference>
<evidence type="ECO:0000313" key="11">
    <source>
        <dbReference type="EMBL" id="KCZ95671.1"/>
    </source>
</evidence>
<dbReference type="InterPro" id="IPR011066">
    <property type="entry name" value="MscS_channel_C_sf"/>
</dbReference>
<dbReference type="GO" id="GO:0005886">
    <property type="term" value="C:plasma membrane"/>
    <property type="evidence" value="ECO:0007669"/>
    <property type="project" value="UniProtKB-SubCell"/>
</dbReference>
<evidence type="ECO:0000256" key="1">
    <source>
        <dbReference type="ARBA" id="ARBA00004651"/>
    </source>
</evidence>
<dbReference type="InterPro" id="IPR045042">
    <property type="entry name" value="YnaI-like"/>
</dbReference>
<evidence type="ECO:0000313" key="12">
    <source>
        <dbReference type="Proteomes" id="UP000025061"/>
    </source>
</evidence>